<evidence type="ECO:0000313" key="2">
    <source>
        <dbReference type="Proteomes" id="UP001595387"/>
    </source>
</evidence>
<dbReference type="Proteomes" id="UP001595387">
    <property type="component" value="Unassembled WGS sequence"/>
</dbReference>
<evidence type="ECO:0000313" key="1">
    <source>
        <dbReference type="EMBL" id="MFC2946836.1"/>
    </source>
</evidence>
<comment type="caution">
    <text evidence="1">The sequence shown here is derived from an EMBL/GenBank/DDBJ whole genome shotgun (WGS) entry which is preliminary data.</text>
</comment>
<dbReference type="RefSeq" id="WP_390301257.1">
    <property type="nucleotide sequence ID" value="NZ_JBHRRZ010000001.1"/>
</dbReference>
<keyword evidence="2" id="KW-1185">Reference proteome</keyword>
<dbReference type="EMBL" id="JBHRRZ010000001">
    <property type="protein sequence ID" value="MFC2946836.1"/>
    <property type="molecule type" value="Genomic_DNA"/>
</dbReference>
<accession>A0ABV7A1E9</accession>
<organism evidence="1 2">
    <name type="scientific">Virgibacillus sediminis</name>
    <dbReference type="NCBI Taxonomy" id="202260"/>
    <lineage>
        <taxon>Bacteria</taxon>
        <taxon>Bacillati</taxon>
        <taxon>Bacillota</taxon>
        <taxon>Bacilli</taxon>
        <taxon>Bacillales</taxon>
        <taxon>Bacillaceae</taxon>
        <taxon>Virgibacillus</taxon>
    </lineage>
</organism>
<proteinExistence type="predicted"/>
<sequence>MMAWEEQRIDQNIDKKGDIDKWVHSTCNLNSSLCRYQQSSFDAGVDR</sequence>
<gene>
    <name evidence="1" type="ORF">ACFODW_00450</name>
</gene>
<name>A0ABV7A1E9_9BACI</name>
<reference evidence="2" key="1">
    <citation type="journal article" date="2019" name="Int. J. Syst. Evol. Microbiol.">
        <title>The Global Catalogue of Microorganisms (GCM) 10K type strain sequencing project: providing services to taxonomists for standard genome sequencing and annotation.</title>
        <authorList>
            <consortium name="The Broad Institute Genomics Platform"/>
            <consortium name="The Broad Institute Genome Sequencing Center for Infectious Disease"/>
            <person name="Wu L."/>
            <person name="Ma J."/>
        </authorList>
    </citation>
    <scope>NUCLEOTIDE SEQUENCE [LARGE SCALE GENOMIC DNA]</scope>
    <source>
        <strain evidence="2">KCTC 13193</strain>
    </source>
</reference>
<protein>
    <submittedName>
        <fullName evidence="1">Uncharacterized protein</fullName>
    </submittedName>
</protein>